<dbReference type="EMBL" id="FNAV01000044">
    <property type="protein sequence ID" value="SDF66141.1"/>
    <property type="molecule type" value="Genomic_DNA"/>
</dbReference>
<evidence type="ECO:0000256" key="5">
    <source>
        <dbReference type="ARBA" id="ARBA00022898"/>
    </source>
</evidence>
<reference evidence="8" key="1">
    <citation type="submission" date="2016-10" db="EMBL/GenBank/DDBJ databases">
        <authorList>
            <person name="Varghese N."/>
            <person name="Submissions S."/>
        </authorList>
    </citation>
    <scope>NUCLEOTIDE SEQUENCE [LARGE SCALE GENOMIC DNA]</scope>
    <source>
        <strain evidence="8">DSM 10146</strain>
    </source>
</reference>
<proteinExistence type="inferred from homology"/>
<dbReference type="GO" id="GO:0005829">
    <property type="term" value="C:cytosol"/>
    <property type="evidence" value="ECO:0007669"/>
    <property type="project" value="TreeGrafter"/>
</dbReference>
<evidence type="ECO:0000256" key="1">
    <source>
        <dbReference type="ARBA" id="ARBA00001933"/>
    </source>
</evidence>
<dbReference type="RefSeq" id="WP_089964226.1">
    <property type="nucleotide sequence ID" value="NZ_FNAV01000044.1"/>
</dbReference>
<gene>
    <name evidence="7" type="ORF">SAMN04488105_1444</name>
</gene>
<name>A0A1G7MWU3_9RHOB</name>
<dbReference type="PANTHER" id="PTHR43094">
    <property type="entry name" value="AMINOTRANSFERASE"/>
    <property type="match status" value="1"/>
</dbReference>
<evidence type="ECO:0000256" key="4">
    <source>
        <dbReference type="ARBA" id="ARBA00022679"/>
    </source>
</evidence>
<keyword evidence="4 7" id="KW-0808">Transferase</keyword>
<comment type="cofactor">
    <cofactor evidence="1">
        <name>pyridoxal 5'-phosphate</name>
        <dbReference type="ChEBI" id="CHEBI:597326"/>
    </cofactor>
</comment>
<sequence>MSGVVQAADETWKTDDHFLHPWQDVTAMDRDEWTHLEASGGIYVRDSKGNQLIDGPGGMWCVNVGHGREEIVEAVAGQMRKLSYFSPWSMASTASSELAQRLTAMTPGDLNTVFFTTGGSTAVDSALRFVFFYNNCLGRPEKKHIISRVNAYHGSTYLTASCSGKMREKAQMDMIEDTIHFLPCPKPKDRAADMSVEAFCDEKVADLENKILELGADKVAAFIAEPVLASGGVIIPPEGYYKRCHEICKKHDVLFIADEVVTAFGRLGYYFASEDVFGVTPDLLTTAKGLTSGYLPLGALFISDRLIEEIKSVSNEPRSFFSGFTYSGHPVSVAAAQANLDIFENDKLLEHVREISPYFANALKSLSDLPVVTDVRVQGMMAAVECELDAGTPDENRDTGFTAKVDAICQELGLLVRPTYNACVMSPPLTITKAEIDDLVAKLREGITRAMQIED</sequence>
<dbReference type="CDD" id="cd00610">
    <property type="entry name" value="OAT_like"/>
    <property type="match status" value="1"/>
</dbReference>
<keyword evidence="5 6" id="KW-0663">Pyridoxal phosphate</keyword>
<comment type="similarity">
    <text evidence="2 6">Belongs to the class-III pyridoxal-phosphate-dependent aminotransferase family.</text>
</comment>
<dbReference type="PIRSF" id="PIRSF000521">
    <property type="entry name" value="Transaminase_4ab_Lys_Orn"/>
    <property type="match status" value="1"/>
</dbReference>
<dbReference type="SUPFAM" id="SSF53383">
    <property type="entry name" value="PLP-dependent transferases"/>
    <property type="match status" value="1"/>
</dbReference>
<organism evidence="7 8">
    <name type="scientific">Salipiger thiooxidans</name>
    <dbReference type="NCBI Taxonomy" id="282683"/>
    <lineage>
        <taxon>Bacteria</taxon>
        <taxon>Pseudomonadati</taxon>
        <taxon>Pseudomonadota</taxon>
        <taxon>Alphaproteobacteria</taxon>
        <taxon>Rhodobacterales</taxon>
        <taxon>Roseobacteraceae</taxon>
        <taxon>Salipiger</taxon>
    </lineage>
</organism>
<dbReference type="STRING" id="282683.SAMN04488105_1444"/>
<keyword evidence="3 7" id="KW-0032">Aminotransferase</keyword>
<dbReference type="InterPro" id="IPR005814">
    <property type="entry name" value="Aminotrans_3"/>
</dbReference>
<dbReference type="AlphaFoldDB" id="A0A1G7MWU3"/>
<dbReference type="PROSITE" id="PS00600">
    <property type="entry name" value="AA_TRANSFER_CLASS_3"/>
    <property type="match status" value="1"/>
</dbReference>
<dbReference type="GO" id="GO:0030170">
    <property type="term" value="F:pyridoxal phosphate binding"/>
    <property type="evidence" value="ECO:0007669"/>
    <property type="project" value="InterPro"/>
</dbReference>
<dbReference type="Gene3D" id="3.90.1150.10">
    <property type="entry name" value="Aspartate Aminotransferase, domain 1"/>
    <property type="match status" value="1"/>
</dbReference>
<dbReference type="InterPro" id="IPR015422">
    <property type="entry name" value="PyrdxlP-dep_Trfase_small"/>
</dbReference>
<protein>
    <submittedName>
        <fullName evidence="7">Adenosylmethionine-8-amino-7-oxononanoate aminotransferase</fullName>
    </submittedName>
</protein>
<dbReference type="Pfam" id="PF00202">
    <property type="entry name" value="Aminotran_3"/>
    <property type="match status" value="1"/>
</dbReference>
<dbReference type="Gene3D" id="3.40.640.10">
    <property type="entry name" value="Type I PLP-dependent aspartate aminotransferase-like (Major domain)"/>
    <property type="match status" value="1"/>
</dbReference>
<evidence type="ECO:0000256" key="3">
    <source>
        <dbReference type="ARBA" id="ARBA00022576"/>
    </source>
</evidence>
<accession>A0A1G7MWU3</accession>
<dbReference type="PANTHER" id="PTHR43094:SF1">
    <property type="entry name" value="AMINOTRANSFERASE CLASS-III"/>
    <property type="match status" value="1"/>
</dbReference>
<dbReference type="GO" id="GO:0008483">
    <property type="term" value="F:transaminase activity"/>
    <property type="evidence" value="ECO:0007669"/>
    <property type="project" value="UniProtKB-KW"/>
</dbReference>
<dbReference type="NCBIfam" id="NF005447">
    <property type="entry name" value="PRK07036.1"/>
    <property type="match status" value="1"/>
</dbReference>
<dbReference type="FunFam" id="3.40.640.10:FF:000014">
    <property type="entry name" value="Adenosylmethionine-8-amino-7-oxononanoate aminotransferase, probable"/>
    <property type="match status" value="1"/>
</dbReference>
<dbReference type="OrthoDB" id="9801834at2"/>
<evidence type="ECO:0000313" key="7">
    <source>
        <dbReference type="EMBL" id="SDF66141.1"/>
    </source>
</evidence>
<dbReference type="InterPro" id="IPR049704">
    <property type="entry name" value="Aminotrans_3_PPA_site"/>
</dbReference>
<evidence type="ECO:0000313" key="8">
    <source>
        <dbReference type="Proteomes" id="UP000198994"/>
    </source>
</evidence>
<dbReference type="Proteomes" id="UP000198994">
    <property type="component" value="Unassembled WGS sequence"/>
</dbReference>
<dbReference type="InterPro" id="IPR015421">
    <property type="entry name" value="PyrdxlP-dep_Trfase_major"/>
</dbReference>
<evidence type="ECO:0000256" key="6">
    <source>
        <dbReference type="RuleBase" id="RU003560"/>
    </source>
</evidence>
<keyword evidence="8" id="KW-1185">Reference proteome</keyword>
<evidence type="ECO:0000256" key="2">
    <source>
        <dbReference type="ARBA" id="ARBA00008954"/>
    </source>
</evidence>
<dbReference type="InterPro" id="IPR015424">
    <property type="entry name" value="PyrdxlP-dep_Trfase"/>
</dbReference>